<dbReference type="PIRSF" id="PIRSF000429">
    <property type="entry name" value="Ac-CoA_Ac_transf"/>
    <property type="match status" value="1"/>
</dbReference>
<dbReference type="EMBL" id="JBITMB010000012">
    <property type="protein sequence ID" value="MFI7445191.1"/>
    <property type="molecule type" value="Genomic_DNA"/>
</dbReference>
<dbReference type="InterPro" id="IPR002155">
    <property type="entry name" value="Thiolase"/>
</dbReference>
<gene>
    <name evidence="2" type="ORF">ACIBP5_34920</name>
</gene>
<dbReference type="PANTHER" id="PTHR42870">
    <property type="entry name" value="ACETYL-COA C-ACETYLTRANSFERASE"/>
    <property type="match status" value="1"/>
</dbReference>
<dbReference type="CDD" id="cd00829">
    <property type="entry name" value="SCP-x_thiolase"/>
    <property type="match status" value="1"/>
</dbReference>
<proteinExistence type="predicted"/>
<dbReference type="InterPro" id="IPR016039">
    <property type="entry name" value="Thiolase-like"/>
</dbReference>
<organism evidence="2 3">
    <name type="scientific">Nonomuraea indica</name>
    <dbReference type="NCBI Taxonomy" id="1581193"/>
    <lineage>
        <taxon>Bacteria</taxon>
        <taxon>Bacillati</taxon>
        <taxon>Actinomycetota</taxon>
        <taxon>Actinomycetes</taxon>
        <taxon>Streptosporangiales</taxon>
        <taxon>Streptosporangiaceae</taxon>
        <taxon>Nonomuraea</taxon>
    </lineage>
</organism>
<dbReference type="Gene3D" id="3.40.47.10">
    <property type="match status" value="1"/>
</dbReference>
<feature type="domain" description="Thiolase C-terminal" evidence="1">
    <location>
        <begin position="270"/>
        <end position="390"/>
    </location>
</feature>
<dbReference type="Proteomes" id="UP001612928">
    <property type="component" value="Unassembled WGS sequence"/>
</dbReference>
<sequence length="394" mass="41034">MSVVVLGTGMHPWGKWGRPFAEYGVAAAREALRDAGVAWRDVGFAVGAATIRNGYPGFVAGATYARALGWSGARIASCYAACASGAQAIDIARTRILAGLCDVALVVGADATPKGFFTPVGGDRPDDPDWLRFRLLGATNPAYFGLYARRRMASYGSTPEDFAAVKVKNALAGSLNPLARYRRTVTAEEVLASPMVADPLRLMDICATSDGGAALVLASSAYARRHGVTDAVRLAAVSTVTPVFPSTVLELPEFATDSCAAVPPPERSFRQSLAHAAYEEAGLGPREVSFAEVYDLSTALELDWVEDIGLCPPGEADKLLRAGDTALGGRVPVNPSGGLASFGEAIPAQAIAQVCELTRQLRGRAGARQVAGARVGLAVNQGLFGHGSAVIATR</sequence>
<dbReference type="NCBIfam" id="NF004715">
    <property type="entry name" value="PRK06059.1"/>
    <property type="match status" value="1"/>
</dbReference>
<dbReference type="SUPFAM" id="SSF53901">
    <property type="entry name" value="Thiolase-like"/>
    <property type="match status" value="2"/>
</dbReference>
<reference evidence="2 3" key="1">
    <citation type="submission" date="2024-10" db="EMBL/GenBank/DDBJ databases">
        <title>The Natural Products Discovery Center: Release of the First 8490 Sequenced Strains for Exploring Actinobacteria Biosynthetic Diversity.</title>
        <authorList>
            <person name="Kalkreuter E."/>
            <person name="Kautsar S.A."/>
            <person name="Yang D."/>
            <person name="Bader C.D."/>
            <person name="Teijaro C.N."/>
            <person name="Fluegel L."/>
            <person name="Davis C.M."/>
            <person name="Simpson J.R."/>
            <person name="Lauterbach L."/>
            <person name="Steele A.D."/>
            <person name="Gui C."/>
            <person name="Meng S."/>
            <person name="Li G."/>
            <person name="Viehrig K."/>
            <person name="Ye F."/>
            <person name="Su P."/>
            <person name="Kiefer A.F."/>
            <person name="Nichols A."/>
            <person name="Cepeda A.J."/>
            <person name="Yan W."/>
            <person name="Fan B."/>
            <person name="Jiang Y."/>
            <person name="Adhikari A."/>
            <person name="Zheng C.-J."/>
            <person name="Schuster L."/>
            <person name="Cowan T.M."/>
            <person name="Smanski M.J."/>
            <person name="Chevrette M.G."/>
            <person name="De Carvalho L.P.S."/>
            <person name="Shen B."/>
        </authorList>
    </citation>
    <scope>NUCLEOTIDE SEQUENCE [LARGE SCALE GENOMIC DNA]</scope>
    <source>
        <strain evidence="2 3">NPDC049503</strain>
    </source>
</reference>
<evidence type="ECO:0000259" key="1">
    <source>
        <dbReference type="Pfam" id="PF22691"/>
    </source>
</evidence>
<dbReference type="RefSeq" id="WP_397025604.1">
    <property type="nucleotide sequence ID" value="NZ_JBITMB010000012.1"/>
</dbReference>
<comment type="caution">
    <text evidence="2">The sequence shown here is derived from an EMBL/GenBank/DDBJ whole genome shotgun (WGS) entry which is preliminary data.</text>
</comment>
<dbReference type="PANTHER" id="PTHR42870:SF1">
    <property type="entry name" value="NON-SPECIFIC LIPID-TRANSFER PROTEIN-LIKE 2"/>
    <property type="match status" value="1"/>
</dbReference>
<keyword evidence="3" id="KW-1185">Reference proteome</keyword>
<evidence type="ECO:0000313" key="2">
    <source>
        <dbReference type="EMBL" id="MFI7445191.1"/>
    </source>
</evidence>
<accession>A0ABW8AEL7</accession>
<evidence type="ECO:0000313" key="3">
    <source>
        <dbReference type="Proteomes" id="UP001612928"/>
    </source>
</evidence>
<dbReference type="InterPro" id="IPR055140">
    <property type="entry name" value="Thiolase_C_2"/>
</dbReference>
<name>A0ABW8AEL7_9ACTN</name>
<dbReference type="Pfam" id="PF22691">
    <property type="entry name" value="Thiolase_C_1"/>
    <property type="match status" value="1"/>
</dbReference>
<protein>
    <submittedName>
        <fullName evidence="2">Lipid-transfer protein</fullName>
    </submittedName>
</protein>